<keyword evidence="2" id="KW-1185">Reference proteome</keyword>
<sequence length="227" mass="25965">MDIVYMREVPLVSFDVEAYERSLSKVTEIGFSIYDPELSKNSIFPAIKSGHIIIKEHLKLNNYKFVPNHKRLYSGGISYVASIEESKKIMQSIFDEYITKRSGAFVGHNIGGDIRWLQQMNVDISNDVKTVDTFKLHALSRKRDGTLRGVLRYLDIPHSYLHNAGNDSYFTLLAAFALCDPELRALKNMDTFQDNKGIDKKDAKKHKFSDQPEITEYLGKGIGFFDE</sequence>
<protein>
    <submittedName>
        <fullName evidence="1">Uncharacterized protein</fullName>
    </submittedName>
</protein>
<name>A0ACA9YDK4_9ASCO</name>
<evidence type="ECO:0000313" key="1">
    <source>
        <dbReference type="EMBL" id="CAH6722664.1"/>
    </source>
</evidence>
<reference evidence="1" key="1">
    <citation type="submission" date="2022-06" db="EMBL/GenBank/DDBJ databases">
        <authorList>
            <person name="Legras J.-L."/>
            <person name="Devillers H."/>
            <person name="Grondin C."/>
        </authorList>
    </citation>
    <scope>NUCLEOTIDE SEQUENCE</scope>
    <source>
        <strain evidence="1">CLIB 1444</strain>
    </source>
</reference>
<dbReference type="Proteomes" id="UP001152531">
    <property type="component" value="Unassembled WGS sequence"/>
</dbReference>
<organism evidence="1 2">
    <name type="scientific">[Candida] jaroonii</name>
    <dbReference type="NCBI Taxonomy" id="467808"/>
    <lineage>
        <taxon>Eukaryota</taxon>
        <taxon>Fungi</taxon>
        <taxon>Dikarya</taxon>
        <taxon>Ascomycota</taxon>
        <taxon>Saccharomycotina</taxon>
        <taxon>Pichiomycetes</taxon>
        <taxon>Debaryomycetaceae</taxon>
        <taxon>Yamadazyma</taxon>
    </lineage>
</organism>
<gene>
    <name evidence="1" type="ORF">CLIB1444_10S03554</name>
</gene>
<proteinExistence type="predicted"/>
<accession>A0ACA9YDK4</accession>
<dbReference type="EMBL" id="CALSDN010000010">
    <property type="protein sequence ID" value="CAH6722664.1"/>
    <property type="molecule type" value="Genomic_DNA"/>
</dbReference>
<comment type="caution">
    <text evidence="1">The sequence shown here is derived from an EMBL/GenBank/DDBJ whole genome shotgun (WGS) entry which is preliminary data.</text>
</comment>
<evidence type="ECO:0000313" key="2">
    <source>
        <dbReference type="Proteomes" id="UP001152531"/>
    </source>
</evidence>